<evidence type="ECO:0000313" key="2">
    <source>
        <dbReference type="Proteomes" id="UP000499080"/>
    </source>
</evidence>
<sequence>MILRLSALLSSDPNRTRMTPVGENGTDDGIAKRDDKYFAEKKRLEKARSYRNIMKHRLLKIFMPSTPKTFAVPGWYASLFRSTSNRRGGKFFFSLFFRPSQRVARTVMQVYRRFANQLSYFGMYGMARTDEDLVCVTMLLTSDYRLADVKSAARNSPVEAFFYATVGKCIEFCKRKYGQRKSL</sequence>
<protein>
    <submittedName>
        <fullName evidence="1">Uncharacterized protein</fullName>
    </submittedName>
</protein>
<reference evidence="1 2" key="1">
    <citation type="journal article" date="2019" name="Sci. Rep.">
        <title>Orb-weaving spider Araneus ventricosus genome elucidates the spidroin gene catalogue.</title>
        <authorList>
            <person name="Kono N."/>
            <person name="Nakamura H."/>
            <person name="Ohtoshi R."/>
            <person name="Moran D.A.P."/>
            <person name="Shinohara A."/>
            <person name="Yoshida Y."/>
            <person name="Fujiwara M."/>
            <person name="Mori M."/>
            <person name="Tomita M."/>
            <person name="Arakawa K."/>
        </authorList>
    </citation>
    <scope>NUCLEOTIDE SEQUENCE [LARGE SCALE GENOMIC DNA]</scope>
</reference>
<dbReference type="Proteomes" id="UP000499080">
    <property type="component" value="Unassembled WGS sequence"/>
</dbReference>
<dbReference type="AlphaFoldDB" id="A0A4Y2UE00"/>
<accession>A0A4Y2UE00</accession>
<dbReference type="EMBL" id="BGPR01035162">
    <property type="protein sequence ID" value="GBO09846.1"/>
    <property type="molecule type" value="Genomic_DNA"/>
</dbReference>
<name>A0A4Y2UE00_ARAVE</name>
<organism evidence="1 2">
    <name type="scientific">Araneus ventricosus</name>
    <name type="common">Orbweaver spider</name>
    <name type="synonym">Epeira ventricosa</name>
    <dbReference type="NCBI Taxonomy" id="182803"/>
    <lineage>
        <taxon>Eukaryota</taxon>
        <taxon>Metazoa</taxon>
        <taxon>Ecdysozoa</taxon>
        <taxon>Arthropoda</taxon>
        <taxon>Chelicerata</taxon>
        <taxon>Arachnida</taxon>
        <taxon>Araneae</taxon>
        <taxon>Araneomorphae</taxon>
        <taxon>Entelegynae</taxon>
        <taxon>Araneoidea</taxon>
        <taxon>Araneidae</taxon>
        <taxon>Araneus</taxon>
    </lineage>
</organism>
<comment type="caution">
    <text evidence="1">The sequence shown here is derived from an EMBL/GenBank/DDBJ whole genome shotgun (WGS) entry which is preliminary data.</text>
</comment>
<gene>
    <name evidence="1" type="ORF">AVEN_65009_1</name>
</gene>
<proteinExistence type="predicted"/>
<keyword evidence="2" id="KW-1185">Reference proteome</keyword>
<evidence type="ECO:0000313" key="1">
    <source>
        <dbReference type="EMBL" id="GBO09846.1"/>
    </source>
</evidence>